<feature type="non-terminal residue" evidence="7">
    <location>
        <position position="226"/>
    </location>
</feature>
<keyword evidence="5" id="KW-0520">NAD</keyword>
<evidence type="ECO:0000259" key="6">
    <source>
        <dbReference type="Pfam" id="PF07992"/>
    </source>
</evidence>
<evidence type="ECO:0000313" key="7">
    <source>
        <dbReference type="EMBL" id="OCH83808.1"/>
    </source>
</evidence>
<dbReference type="Proteomes" id="UP000250043">
    <property type="component" value="Unassembled WGS sequence"/>
</dbReference>
<dbReference type="EMBL" id="KV722808">
    <property type="protein sequence ID" value="OCH83808.1"/>
    <property type="molecule type" value="Genomic_DNA"/>
</dbReference>
<feature type="non-terminal residue" evidence="7">
    <location>
        <position position="1"/>
    </location>
</feature>
<dbReference type="InterPro" id="IPR045024">
    <property type="entry name" value="NDH-2"/>
</dbReference>
<dbReference type="GO" id="GO:0005739">
    <property type="term" value="C:mitochondrion"/>
    <property type="evidence" value="ECO:0007669"/>
    <property type="project" value="TreeGrafter"/>
</dbReference>
<evidence type="ECO:0000256" key="5">
    <source>
        <dbReference type="ARBA" id="ARBA00023027"/>
    </source>
</evidence>
<name>A0A8E2AG22_9APHY</name>
<dbReference type="AlphaFoldDB" id="A0A8E2AG22"/>
<dbReference type="PANTHER" id="PTHR43706">
    <property type="entry name" value="NADH DEHYDROGENASE"/>
    <property type="match status" value="1"/>
</dbReference>
<dbReference type="Pfam" id="PF07992">
    <property type="entry name" value="Pyr_redox_2"/>
    <property type="match status" value="1"/>
</dbReference>
<accession>A0A8E2AG22</accession>
<keyword evidence="8" id="KW-1185">Reference proteome</keyword>
<dbReference type="OrthoDB" id="5376590at2759"/>
<evidence type="ECO:0000256" key="2">
    <source>
        <dbReference type="ARBA" id="ARBA00022630"/>
    </source>
</evidence>
<comment type="similarity">
    <text evidence="1">Belongs to the NADH dehydrogenase family.</text>
</comment>
<evidence type="ECO:0000256" key="3">
    <source>
        <dbReference type="ARBA" id="ARBA00022827"/>
    </source>
</evidence>
<evidence type="ECO:0000256" key="4">
    <source>
        <dbReference type="ARBA" id="ARBA00023002"/>
    </source>
</evidence>
<dbReference type="SUPFAM" id="SSF51905">
    <property type="entry name" value="FAD/NAD(P)-binding domain"/>
    <property type="match status" value="1"/>
</dbReference>
<dbReference type="InterPro" id="IPR036188">
    <property type="entry name" value="FAD/NAD-bd_sf"/>
</dbReference>
<evidence type="ECO:0000256" key="1">
    <source>
        <dbReference type="ARBA" id="ARBA00005272"/>
    </source>
</evidence>
<proteinExistence type="inferred from homology"/>
<sequence>PLALHPECGSPKNLPVVHKLPSDIENPKNATLATKPHFIIVGGGWGAVGVLQNLHPGNYYVTIMSLETYATFTPLLPSVAVGTVQICSLVKLLWKIVARLWGHFLSAKAMDLVMYDKLIIAVGSTSAIHGVNGLEHCFQLKATRDVRLIRQQIIDNFEQASLPTTSPEEHKRLLSFIVCGGGPTGVETAAEIYNLCQEDIMNYYPKIHNRKVSIHVIQSREHILNT</sequence>
<keyword evidence="4" id="KW-0560">Oxidoreductase</keyword>
<dbReference type="InterPro" id="IPR023753">
    <property type="entry name" value="FAD/NAD-binding_dom"/>
</dbReference>
<feature type="domain" description="FAD/NAD(P)-binding" evidence="6">
    <location>
        <begin position="38"/>
        <end position="224"/>
    </location>
</feature>
<dbReference type="Gene3D" id="3.50.50.100">
    <property type="match status" value="1"/>
</dbReference>
<dbReference type="PANTHER" id="PTHR43706:SF50">
    <property type="entry name" value="NADH DEHYDROGENASE (UBIQUINONE)-RELATED"/>
    <property type="match status" value="1"/>
</dbReference>
<evidence type="ECO:0000313" key="8">
    <source>
        <dbReference type="Proteomes" id="UP000250043"/>
    </source>
</evidence>
<dbReference type="GO" id="GO:0003954">
    <property type="term" value="F:NADH dehydrogenase activity"/>
    <property type="evidence" value="ECO:0007669"/>
    <property type="project" value="InterPro"/>
</dbReference>
<protein>
    <recommendedName>
        <fullName evidence="6">FAD/NAD(P)-binding domain-containing protein</fullName>
    </recommendedName>
</protein>
<keyword evidence="3" id="KW-0274">FAD</keyword>
<keyword evidence="2" id="KW-0285">Flavoprotein</keyword>
<reference evidence="7 8" key="1">
    <citation type="submission" date="2016-07" db="EMBL/GenBank/DDBJ databases">
        <title>Draft genome of the white-rot fungus Obba rivulosa 3A-2.</title>
        <authorList>
            <consortium name="DOE Joint Genome Institute"/>
            <person name="Miettinen O."/>
            <person name="Riley R."/>
            <person name="Acob R."/>
            <person name="Barry K."/>
            <person name="Cullen D."/>
            <person name="De Vries R."/>
            <person name="Hainaut M."/>
            <person name="Hatakka A."/>
            <person name="Henrissat B."/>
            <person name="Hilden K."/>
            <person name="Kuo R."/>
            <person name="Labutti K."/>
            <person name="Lipzen A."/>
            <person name="Makela M.R."/>
            <person name="Sandor L."/>
            <person name="Spatafora J.W."/>
            <person name="Grigoriev I.V."/>
            <person name="Hibbett D.S."/>
        </authorList>
    </citation>
    <scope>NUCLEOTIDE SEQUENCE [LARGE SCALE GENOMIC DNA]</scope>
    <source>
        <strain evidence="7 8">3A-2</strain>
    </source>
</reference>
<gene>
    <name evidence="7" type="ORF">OBBRIDRAFT_709668</name>
</gene>
<organism evidence="7 8">
    <name type="scientific">Obba rivulosa</name>
    <dbReference type="NCBI Taxonomy" id="1052685"/>
    <lineage>
        <taxon>Eukaryota</taxon>
        <taxon>Fungi</taxon>
        <taxon>Dikarya</taxon>
        <taxon>Basidiomycota</taxon>
        <taxon>Agaricomycotina</taxon>
        <taxon>Agaricomycetes</taxon>
        <taxon>Polyporales</taxon>
        <taxon>Gelatoporiaceae</taxon>
        <taxon>Obba</taxon>
    </lineage>
</organism>